<dbReference type="InterPro" id="IPR009057">
    <property type="entry name" value="Homeodomain-like_sf"/>
</dbReference>
<keyword evidence="1" id="KW-0805">Transcription regulation</keyword>
<dbReference type="GO" id="GO:0043565">
    <property type="term" value="F:sequence-specific DNA binding"/>
    <property type="evidence" value="ECO:0007669"/>
    <property type="project" value="InterPro"/>
</dbReference>
<dbReference type="EMBL" id="CP011388">
    <property type="protein sequence ID" value="ANE46152.1"/>
    <property type="molecule type" value="Genomic_DNA"/>
</dbReference>
<dbReference type="SUPFAM" id="SSF46689">
    <property type="entry name" value="Homeodomain-like"/>
    <property type="match status" value="2"/>
</dbReference>
<dbReference type="InterPro" id="IPR018062">
    <property type="entry name" value="HTH_AraC-typ_CS"/>
</dbReference>
<evidence type="ECO:0000256" key="1">
    <source>
        <dbReference type="ARBA" id="ARBA00023015"/>
    </source>
</evidence>
<dbReference type="Gene3D" id="2.60.120.10">
    <property type="entry name" value="Jelly Rolls"/>
    <property type="match status" value="1"/>
</dbReference>
<dbReference type="Pfam" id="PF02311">
    <property type="entry name" value="AraC_binding"/>
    <property type="match status" value="1"/>
</dbReference>
<dbReference type="RefSeq" id="WP_068605644.1">
    <property type="nucleotide sequence ID" value="NZ_CP011388.1"/>
</dbReference>
<keyword evidence="2" id="KW-0238">DNA-binding</keyword>
<dbReference type="OrthoDB" id="145012at2"/>
<evidence type="ECO:0000313" key="6">
    <source>
        <dbReference type="Proteomes" id="UP000076927"/>
    </source>
</evidence>
<dbReference type="CDD" id="cd02208">
    <property type="entry name" value="cupin_RmlC-like"/>
    <property type="match status" value="1"/>
</dbReference>
<dbReference type="InterPro" id="IPR018060">
    <property type="entry name" value="HTH_AraC"/>
</dbReference>
<dbReference type="GO" id="GO:0003700">
    <property type="term" value="F:DNA-binding transcription factor activity"/>
    <property type="evidence" value="ECO:0007669"/>
    <property type="project" value="InterPro"/>
</dbReference>
<dbReference type="SMART" id="SM00342">
    <property type="entry name" value="HTH_ARAC"/>
    <property type="match status" value="1"/>
</dbReference>
<dbReference type="InterPro" id="IPR011051">
    <property type="entry name" value="RmlC_Cupin_sf"/>
</dbReference>
<dbReference type="InterPro" id="IPR014710">
    <property type="entry name" value="RmlC-like_jellyroll"/>
</dbReference>
<accession>A0A172TGR4</accession>
<name>A0A172TGR4_9BACL</name>
<evidence type="ECO:0000313" key="5">
    <source>
        <dbReference type="EMBL" id="ANE46152.1"/>
    </source>
</evidence>
<evidence type="ECO:0000256" key="2">
    <source>
        <dbReference type="ARBA" id="ARBA00023125"/>
    </source>
</evidence>
<keyword evidence="6" id="KW-1185">Reference proteome</keyword>
<dbReference type="PROSITE" id="PS01124">
    <property type="entry name" value="HTH_ARAC_FAMILY_2"/>
    <property type="match status" value="1"/>
</dbReference>
<dbReference type="PATRIC" id="fig|1178515.4.peg.1503"/>
<gene>
    <name evidence="5" type="ORF">SY83_07585</name>
</gene>
<reference evidence="5 6" key="1">
    <citation type="submission" date="2015-01" db="EMBL/GenBank/DDBJ databases">
        <title>Paenibacillus swuensis/DY6/whole genome sequencing.</title>
        <authorList>
            <person name="Kim M.K."/>
            <person name="Srinivasan S."/>
            <person name="Lee J.-J."/>
        </authorList>
    </citation>
    <scope>NUCLEOTIDE SEQUENCE [LARGE SCALE GENOMIC DNA]</scope>
    <source>
        <strain evidence="5 6">DY6</strain>
    </source>
</reference>
<evidence type="ECO:0000256" key="3">
    <source>
        <dbReference type="ARBA" id="ARBA00023163"/>
    </source>
</evidence>
<dbReference type="Pfam" id="PF12833">
    <property type="entry name" value="HTH_18"/>
    <property type="match status" value="1"/>
</dbReference>
<dbReference type="PANTHER" id="PTHR43280">
    <property type="entry name" value="ARAC-FAMILY TRANSCRIPTIONAL REGULATOR"/>
    <property type="match status" value="1"/>
</dbReference>
<dbReference type="Proteomes" id="UP000076927">
    <property type="component" value="Chromosome"/>
</dbReference>
<dbReference type="PROSITE" id="PS00041">
    <property type="entry name" value="HTH_ARAC_FAMILY_1"/>
    <property type="match status" value="1"/>
</dbReference>
<dbReference type="Gene3D" id="1.10.10.60">
    <property type="entry name" value="Homeodomain-like"/>
    <property type="match status" value="1"/>
</dbReference>
<proteinExistence type="predicted"/>
<keyword evidence="3" id="KW-0804">Transcription</keyword>
<organism evidence="5 6">
    <name type="scientific">Paenibacillus swuensis</name>
    <dbReference type="NCBI Taxonomy" id="1178515"/>
    <lineage>
        <taxon>Bacteria</taxon>
        <taxon>Bacillati</taxon>
        <taxon>Bacillota</taxon>
        <taxon>Bacilli</taxon>
        <taxon>Bacillales</taxon>
        <taxon>Paenibacillaceae</taxon>
        <taxon>Paenibacillus</taxon>
    </lineage>
</organism>
<evidence type="ECO:0000259" key="4">
    <source>
        <dbReference type="PROSITE" id="PS01124"/>
    </source>
</evidence>
<protein>
    <submittedName>
        <fullName evidence="5">AraC family transcriptional regulator</fullName>
    </submittedName>
</protein>
<dbReference type="AlphaFoldDB" id="A0A172TGR4"/>
<dbReference type="KEGG" id="pswu:SY83_07585"/>
<feature type="domain" description="HTH araC/xylS-type" evidence="4">
    <location>
        <begin position="211"/>
        <end position="309"/>
    </location>
</feature>
<dbReference type="PANTHER" id="PTHR43280:SF28">
    <property type="entry name" value="HTH-TYPE TRANSCRIPTIONAL ACTIVATOR RHAS"/>
    <property type="match status" value="1"/>
</dbReference>
<dbReference type="STRING" id="1178515.SY83_07585"/>
<dbReference type="SUPFAM" id="SSF51182">
    <property type="entry name" value="RmlC-like cupins"/>
    <property type="match status" value="1"/>
</dbReference>
<sequence>MPNSSFSFARMEGKWDALDRLDLQFRWGGFGIRVLHCHLTQFPPGNLIPFHQHSEFELHFIPKGKGTVNLAGVEYELHEGMFYITAPGVLHQQWSDEQDPMYELCLHCDITPLPQSVHDAEDWGFGIEHREAEQCIEMLRTLPSVPVADRFHAMGCFLDAYKVWEEQKIGFYTSLKAAITQILLRSVRVFSADEYAAGGIPERNMSVHRFERAKQYIDDNASRPVSLDEVATVVGISPRQLQRIFRDEGKITFRGLLEQVRLTRICSDLLTGDRNVEEIALANGYNSTNYLFPVFKQKYGMTPTEYRRLNQQA</sequence>
<dbReference type="InterPro" id="IPR003313">
    <property type="entry name" value="AraC-bd"/>
</dbReference>